<organism evidence="1 2">
    <name type="scientific">Gemmiger gallinarum</name>
    <dbReference type="NCBI Taxonomy" id="2779354"/>
    <lineage>
        <taxon>Bacteria</taxon>
        <taxon>Bacillati</taxon>
        <taxon>Bacillota</taxon>
        <taxon>Clostridia</taxon>
        <taxon>Eubacteriales</taxon>
        <taxon>Gemmiger</taxon>
    </lineage>
</organism>
<evidence type="ECO:0000313" key="1">
    <source>
        <dbReference type="EMBL" id="MBE5037713.1"/>
    </source>
</evidence>
<sequence>MLELFNTYKNAGKISQALMVGRNAFNRNSDNAEVFDAYFSYLCTLAETLPALADRSHFVDQANVALSFYIENADLTESVVGDIMEYRSRLDTVYNAIAKDQQERSEKQRKEIEHHNSECLKELYTLKDKLRTTSSKKEFDELLGQIGDVDAKIDKESFTKEQSDTYDSLTKEHTDLISSKMREFEYKKNVAYNKQAADSFAKAFNQFRSNEGKYKNQTQLFSLVSATLFNYDASRLFNETLIYYNHVYSYIFSKLDDEGKLALTRFSIECERKLR</sequence>
<dbReference type="Proteomes" id="UP000768567">
    <property type="component" value="Unassembled WGS sequence"/>
</dbReference>
<dbReference type="RefSeq" id="WP_193501261.1">
    <property type="nucleotide sequence ID" value="NZ_JADCKC010000002.1"/>
</dbReference>
<dbReference type="EMBL" id="JADCKC010000002">
    <property type="protein sequence ID" value="MBE5037713.1"/>
    <property type="molecule type" value="Genomic_DNA"/>
</dbReference>
<evidence type="ECO:0000313" key="2">
    <source>
        <dbReference type="Proteomes" id="UP000768567"/>
    </source>
</evidence>
<comment type="caution">
    <text evidence="1">The sequence shown here is derived from an EMBL/GenBank/DDBJ whole genome shotgun (WGS) entry which is preliminary data.</text>
</comment>
<proteinExistence type="predicted"/>
<protein>
    <submittedName>
        <fullName evidence="1">Uncharacterized protein</fullName>
    </submittedName>
</protein>
<gene>
    <name evidence="1" type="ORF">INF35_07940</name>
</gene>
<keyword evidence="2" id="KW-1185">Reference proteome</keyword>
<name>A0ABR9R3I3_9FIRM</name>
<accession>A0ABR9R3I3</accession>
<reference evidence="1 2" key="1">
    <citation type="submission" date="2020-10" db="EMBL/GenBank/DDBJ databases">
        <title>ChiBAC.</title>
        <authorList>
            <person name="Zenner C."/>
            <person name="Hitch T.C.A."/>
            <person name="Clavel T."/>
        </authorList>
    </citation>
    <scope>NUCLEOTIDE SEQUENCE [LARGE SCALE GENOMIC DNA]</scope>
    <source>
        <strain evidence="1 2">DSM 109015</strain>
    </source>
</reference>